<dbReference type="SUPFAM" id="SSF103473">
    <property type="entry name" value="MFS general substrate transporter"/>
    <property type="match status" value="1"/>
</dbReference>
<proteinExistence type="inferred from homology"/>
<feature type="domain" description="Major facilitator superfamily (MFS) profile" evidence="8">
    <location>
        <begin position="1"/>
        <end position="422"/>
    </location>
</feature>
<feature type="transmembrane region" description="Helical" evidence="7">
    <location>
        <begin position="20"/>
        <end position="38"/>
    </location>
</feature>
<dbReference type="Pfam" id="PF07690">
    <property type="entry name" value="MFS_1"/>
    <property type="match status" value="2"/>
</dbReference>
<dbReference type="Gene3D" id="1.20.1250.20">
    <property type="entry name" value="MFS general substrate transporter like domains"/>
    <property type="match status" value="2"/>
</dbReference>
<keyword evidence="3" id="KW-0813">Transport</keyword>
<dbReference type="EMBL" id="JAEPRA010000012">
    <property type="protein sequence ID" value="KAG2177477.1"/>
    <property type="molecule type" value="Genomic_DNA"/>
</dbReference>
<dbReference type="InterPro" id="IPR050930">
    <property type="entry name" value="MFS_Vesicular_Transporter"/>
</dbReference>
<evidence type="ECO:0000313" key="9">
    <source>
        <dbReference type="EMBL" id="KAG2177477.1"/>
    </source>
</evidence>
<feature type="transmembrane region" description="Helical" evidence="7">
    <location>
        <begin position="299"/>
        <end position="317"/>
    </location>
</feature>
<gene>
    <name evidence="9" type="ORF">INT44_007988</name>
</gene>
<protein>
    <recommendedName>
        <fullName evidence="8">Major facilitator superfamily (MFS) profile domain-containing protein</fullName>
    </recommendedName>
</protein>
<feature type="transmembrane region" description="Helical" evidence="7">
    <location>
        <begin position="270"/>
        <end position="287"/>
    </location>
</feature>
<dbReference type="GO" id="GO:0022857">
    <property type="term" value="F:transmembrane transporter activity"/>
    <property type="evidence" value="ECO:0007669"/>
    <property type="project" value="InterPro"/>
</dbReference>
<dbReference type="InterPro" id="IPR020846">
    <property type="entry name" value="MFS_dom"/>
</dbReference>
<accession>A0A8H7PNR7</accession>
<evidence type="ECO:0000256" key="5">
    <source>
        <dbReference type="ARBA" id="ARBA00022989"/>
    </source>
</evidence>
<evidence type="ECO:0000259" key="8">
    <source>
        <dbReference type="PROSITE" id="PS50850"/>
    </source>
</evidence>
<comment type="subcellular location">
    <subcellularLocation>
        <location evidence="1">Membrane</location>
        <topology evidence="1">Multi-pass membrane protein</topology>
    </subcellularLocation>
</comment>
<feature type="transmembrane region" description="Helical" evidence="7">
    <location>
        <begin position="233"/>
        <end position="250"/>
    </location>
</feature>
<dbReference type="GO" id="GO:0016020">
    <property type="term" value="C:membrane"/>
    <property type="evidence" value="ECO:0007669"/>
    <property type="project" value="UniProtKB-SubCell"/>
</dbReference>
<evidence type="ECO:0000256" key="3">
    <source>
        <dbReference type="ARBA" id="ARBA00022448"/>
    </source>
</evidence>
<evidence type="ECO:0000256" key="7">
    <source>
        <dbReference type="SAM" id="Phobius"/>
    </source>
</evidence>
<dbReference type="PANTHER" id="PTHR23506">
    <property type="entry name" value="GH10249P"/>
    <property type="match status" value="1"/>
</dbReference>
<evidence type="ECO:0000256" key="6">
    <source>
        <dbReference type="ARBA" id="ARBA00023136"/>
    </source>
</evidence>
<feature type="transmembrane region" description="Helical" evidence="7">
    <location>
        <begin position="397"/>
        <end position="418"/>
    </location>
</feature>
<keyword evidence="5 7" id="KW-1133">Transmembrane helix</keyword>
<keyword evidence="4 7" id="KW-0812">Transmembrane</keyword>
<dbReference type="PANTHER" id="PTHR23506:SF23">
    <property type="entry name" value="GH10249P"/>
    <property type="match status" value="1"/>
</dbReference>
<evidence type="ECO:0000313" key="10">
    <source>
        <dbReference type="Proteomes" id="UP000612746"/>
    </source>
</evidence>
<name>A0A8H7PNR7_9FUNG</name>
<comment type="similarity">
    <text evidence="2">Belongs to the major facilitator superfamily. Vesicular transporter family.</text>
</comment>
<sequence length="454" mass="49043">MGNSPEDVDPNATPGEDAQVSQQTGVLLALFAAGILSDKMQRRQGAMLLGILGLIGSTLLFMFSRHYYELLIARFLQGFSDSCVWILCLCLVADTFPKGELGLQMGKVMVCYSIGMTSGPPIGALYHQLGFKAPFIFCIILAAIDFIMRLLIVERRRNPKEWFEDMDRASEAKKKQVLRTPDEKSVVDSAHVPANTIVEDDPAVIEEAPTTISPEAAIDNKVSILKLLSYSRMWGALTLTFASAIVLGAIEPTLTLRLSDEWKYNTSQIGVVFLAQVLPGFVSGPLAGHLSDKYGAKIVMLPSLTVTAAMCMVLGIPSQSTTIAPLIVILVLEGFFGSAVLSPILSEIAAVVALENKEDGESDGFAKSYAVFNIAFAGGMLVGPLMGGYVYSSIGFFWLNIILGFVMVICIPVVWFWVGVKGKLIQRQTAATVELDESASPVAKEEEKPTVLAS</sequence>
<evidence type="ECO:0000256" key="2">
    <source>
        <dbReference type="ARBA" id="ARBA00006829"/>
    </source>
</evidence>
<feature type="transmembrane region" description="Helical" evidence="7">
    <location>
        <begin position="366"/>
        <end position="391"/>
    </location>
</feature>
<dbReference type="Proteomes" id="UP000612746">
    <property type="component" value="Unassembled WGS sequence"/>
</dbReference>
<dbReference type="InterPro" id="IPR001958">
    <property type="entry name" value="Tet-R_TetA/multi-R_MdtG-like"/>
</dbReference>
<feature type="transmembrane region" description="Helical" evidence="7">
    <location>
        <begin position="45"/>
        <end position="63"/>
    </location>
</feature>
<comment type="caution">
    <text evidence="9">The sequence shown here is derived from an EMBL/GenBank/DDBJ whole genome shotgun (WGS) entry which is preliminary data.</text>
</comment>
<dbReference type="CDD" id="cd17325">
    <property type="entry name" value="MFS_MdtG_SLC18_like"/>
    <property type="match status" value="1"/>
</dbReference>
<dbReference type="AlphaFoldDB" id="A0A8H7PNR7"/>
<organism evidence="9 10">
    <name type="scientific">Umbelopsis vinacea</name>
    <dbReference type="NCBI Taxonomy" id="44442"/>
    <lineage>
        <taxon>Eukaryota</taxon>
        <taxon>Fungi</taxon>
        <taxon>Fungi incertae sedis</taxon>
        <taxon>Mucoromycota</taxon>
        <taxon>Mucoromycotina</taxon>
        <taxon>Umbelopsidomycetes</taxon>
        <taxon>Umbelopsidales</taxon>
        <taxon>Umbelopsidaceae</taxon>
        <taxon>Umbelopsis</taxon>
    </lineage>
</organism>
<feature type="transmembrane region" description="Helical" evidence="7">
    <location>
        <begin position="133"/>
        <end position="152"/>
    </location>
</feature>
<dbReference type="PRINTS" id="PR01035">
    <property type="entry name" value="TCRTETA"/>
</dbReference>
<keyword evidence="10" id="KW-1185">Reference proteome</keyword>
<dbReference type="InterPro" id="IPR036259">
    <property type="entry name" value="MFS_trans_sf"/>
</dbReference>
<keyword evidence="6 7" id="KW-0472">Membrane</keyword>
<evidence type="ECO:0000256" key="4">
    <source>
        <dbReference type="ARBA" id="ARBA00022692"/>
    </source>
</evidence>
<evidence type="ECO:0000256" key="1">
    <source>
        <dbReference type="ARBA" id="ARBA00004141"/>
    </source>
</evidence>
<dbReference type="PROSITE" id="PS50850">
    <property type="entry name" value="MFS"/>
    <property type="match status" value="1"/>
</dbReference>
<reference evidence="9" key="1">
    <citation type="submission" date="2020-12" db="EMBL/GenBank/DDBJ databases">
        <title>Metabolic potential, ecology and presence of endohyphal bacteria is reflected in genomic diversity of Mucoromycotina.</title>
        <authorList>
            <person name="Muszewska A."/>
            <person name="Okrasinska A."/>
            <person name="Steczkiewicz K."/>
            <person name="Drgas O."/>
            <person name="Orlowska M."/>
            <person name="Perlinska-Lenart U."/>
            <person name="Aleksandrzak-Piekarczyk T."/>
            <person name="Szatraj K."/>
            <person name="Zielenkiewicz U."/>
            <person name="Pilsyk S."/>
            <person name="Malc E."/>
            <person name="Mieczkowski P."/>
            <person name="Kruszewska J.S."/>
            <person name="Biernat P."/>
            <person name="Pawlowska J."/>
        </authorList>
    </citation>
    <scope>NUCLEOTIDE SEQUENCE</scope>
    <source>
        <strain evidence="9">WA0000051536</strain>
    </source>
</reference>
<dbReference type="OrthoDB" id="5086884at2759"/>
<dbReference type="InterPro" id="IPR011701">
    <property type="entry name" value="MFS"/>
</dbReference>
<feature type="transmembrane region" description="Helical" evidence="7">
    <location>
        <begin position="323"/>
        <end position="354"/>
    </location>
</feature>